<sequence length="628" mass="67786">MTAQISRKRICILPGDGIGIEVMEAALPVIAALHLPFDLIPAYIGWECWKREGETVPAQTWEVMASCDATLLGAITSKPLAEAEAELPLALQGRNRRYVSPVIQLRQNLDLYANVRPVTDMTGEDRFRFVVIRENTEGLYAGLDFGHVPDALVPLLEEREALGAPWQREGQEDATVTLRLQTRSGLTRIFEYAFDYARKNTFTRVTFVDKPMVLRHSSAFARGIFEEIAQRYPDITGVIENVDAVALWMVQRPERFGVIVAENMFGDILSDLGAGVMGGLGFAPSGNFGNSGAYFEPVHGSAPAHAGLNKANPSAMFMAIALMLEHLGYPAQAACITHAVSLVSQSGVRSYDLGGSHTTARWAKRLSSSASSCRPALSGTAPGRPPLREDVMSAHIEPVAITQTVLDACEHLDTASLSDALDSLGINGGLPGIVSQVPGTRCVGVAFTVQYEAVDTPTTFKGAANYIDQVPCGAVIVSSNAGRHDCTVWGDIMTHFALANGINGTVIDGVARDIDTVIRCNYPLFSRGRFMQSAKNRAQLKAVQVPVVIDGVTVRPGDLLVCDGSGCVVIPQQLAAEVVRRAQAVEQTERSIIEAISTGSTLENARSTYRYDQPWLTDAEKVSMGERP</sequence>
<keyword evidence="2" id="KW-0560">Oxidoreductase</keyword>
<feature type="binding site" evidence="3">
    <location>
        <begin position="490"/>
        <end position="493"/>
    </location>
    <ligand>
        <name>substrate</name>
    </ligand>
</feature>
<comment type="cofactor">
    <cofactor evidence="3">
        <name>Mg(2+)</name>
        <dbReference type="ChEBI" id="CHEBI:18420"/>
    </cofactor>
</comment>
<reference evidence="5 6" key="1">
    <citation type="journal article" date="2011" name="PLoS Pathog.">
        <title>Dynamic evolution of pathogenicity revealed by sequencing and comparative genomics of 19 Pseudomonas syringae isolates.</title>
        <authorList>
            <person name="Baltrus D.A."/>
            <person name="Nishimura M.T."/>
            <person name="Romanchuk A."/>
            <person name="Chang J.H."/>
            <person name="Mukhtar M.S."/>
            <person name="Cherkis K."/>
            <person name="Roach J."/>
            <person name="Grant S.R."/>
            <person name="Jones C.D."/>
            <person name="Dangl J.L."/>
        </authorList>
    </citation>
    <scope>NUCLEOTIDE SEQUENCE [LARGE SCALE GENOMIC DNA]</scope>
    <source>
        <strain evidence="5 6">301020</strain>
    </source>
</reference>
<name>A0A656GC94_PSEA0</name>
<dbReference type="Pfam" id="PF00180">
    <property type="entry name" value="Iso_dh"/>
    <property type="match status" value="1"/>
</dbReference>
<dbReference type="GO" id="GO:0000287">
    <property type="term" value="F:magnesium ion binding"/>
    <property type="evidence" value="ECO:0007669"/>
    <property type="project" value="InterPro"/>
</dbReference>
<protein>
    <submittedName>
        <fullName evidence="5">3-isopropylmalate dehydrogenase</fullName>
    </submittedName>
</protein>
<dbReference type="InterPro" id="IPR019818">
    <property type="entry name" value="IsoCit/isopropylmalate_DH_CS"/>
</dbReference>
<dbReference type="GO" id="GO:0006099">
    <property type="term" value="P:tricarboxylic acid cycle"/>
    <property type="evidence" value="ECO:0007669"/>
    <property type="project" value="TreeGrafter"/>
</dbReference>
<feature type="binding site" evidence="3">
    <location>
        <position position="513"/>
    </location>
    <ligand>
        <name>Mg(2+)</name>
        <dbReference type="ChEBI" id="CHEBI:18420"/>
    </ligand>
</feature>
<feature type="domain" description="Isopropylmalate dehydrogenase-like" evidence="4">
    <location>
        <begin position="9"/>
        <end position="366"/>
    </location>
</feature>
<dbReference type="Proteomes" id="UP000003465">
    <property type="component" value="Unassembled WGS sequence"/>
</dbReference>
<evidence type="ECO:0000259" key="4">
    <source>
        <dbReference type="SMART" id="SM01329"/>
    </source>
</evidence>
<dbReference type="CDD" id="cd16841">
    <property type="entry name" value="RraA_family"/>
    <property type="match status" value="1"/>
</dbReference>
<dbReference type="InterPro" id="IPR036704">
    <property type="entry name" value="RraA/RraA-like_sf"/>
</dbReference>
<keyword evidence="3" id="KW-0460">Magnesium</keyword>
<keyword evidence="3" id="KW-0479">Metal-binding</keyword>
<proteinExistence type="inferred from homology"/>
<accession>A0A656GC94</accession>
<organism evidence="5 6">
    <name type="scientific">Pseudomonas amygdali pv. mori str. 301020</name>
    <dbReference type="NCBI Taxonomy" id="629261"/>
    <lineage>
        <taxon>Bacteria</taxon>
        <taxon>Pseudomonadati</taxon>
        <taxon>Pseudomonadota</taxon>
        <taxon>Gammaproteobacteria</taxon>
        <taxon>Pseudomonadales</taxon>
        <taxon>Pseudomonadaceae</taxon>
        <taxon>Pseudomonas</taxon>
        <taxon>Pseudomonas amygdali</taxon>
    </lineage>
</organism>
<comment type="caution">
    <text evidence="5">The sequence shown here is derived from an EMBL/GenBank/DDBJ whole genome shotgun (WGS) entry which is preliminary data.</text>
</comment>
<evidence type="ECO:0000313" key="6">
    <source>
        <dbReference type="Proteomes" id="UP000003465"/>
    </source>
</evidence>
<dbReference type="AlphaFoldDB" id="A0A656GC94"/>
<dbReference type="PROSITE" id="PS00470">
    <property type="entry name" value="IDH_IMDH"/>
    <property type="match status" value="1"/>
</dbReference>
<dbReference type="InterPro" id="IPR024084">
    <property type="entry name" value="IsoPropMal-DH-like_dom"/>
</dbReference>
<dbReference type="Pfam" id="PF03737">
    <property type="entry name" value="RraA-like"/>
    <property type="match status" value="1"/>
</dbReference>
<dbReference type="InterPro" id="IPR005493">
    <property type="entry name" value="RraA/RraA-like"/>
</dbReference>
<dbReference type="EMBL" id="AEAG01000630">
    <property type="protein sequence ID" value="EGH22940.1"/>
    <property type="molecule type" value="Genomic_DNA"/>
</dbReference>
<dbReference type="SUPFAM" id="SSF53659">
    <property type="entry name" value="Isocitrate/Isopropylmalate dehydrogenase-like"/>
    <property type="match status" value="1"/>
</dbReference>
<dbReference type="GO" id="GO:0004449">
    <property type="term" value="F:isocitrate dehydrogenase (NAD+) activity"/>
    <property type="evidence" value="ECO:0007669"/>
    <property type="project" value="TreeGrafter"/>
</dbReference>
<feature type="binding site" evidence="3">
    <location>
        <position position="512"/>
    </location>
    <ligand>
        <name>substrate</name>
    </ligand>
</feature>
<evidence type="ECO:0000313" key="5">
    <source>
        <dbReference type="EMBL" id="EGH22940.1"/>
    </source>
</evidence>
<dbReference type="PANTHER" id="PTHR11835:SF34">
    <property type="entry name" value="ISOCITRATE DEHYDROGENASE [NAD] SUBUNIT ALPHA, MITOCHONDRIAL"/>
    <property type="match status" value="1"/>
</dbReference>
<evidence type="ECO:0000256" key="2">
    <source>
        <dbReference type="ARBA" id="ARBA00023002"/>
    </source>
</evidence>
<dbReference type="GO" id="GO:0051287">
    <property type="term" value="F:NAD binding"/>
    <property type="evidence" value="ECO:0007669"/>
    <property type="project" value="InterPro"/>
</dbReference>
<dbReference type="PANTHER" id="PTHR11835">
    <property type="entry name" value="DECARBOXYLATING DEHYDROGENASES-ISOCITRATE, ISOPROPYLMALATE, TARTRATE"/>
    <property type="match status" value="1"/>
</dbReference>
<evidence type="ECO:0000256" key="3">
    <source>
        <dbReference type="PIRSR" id="PIRSR605493-1"/>
    </source>
</evidence>
<dbReference type="SUPFAM" id="SSF89562">
    <property type="entry name" value="RraA-like"/>
    <property type="match status" value="1"/>
</dbReference>
<dbReference type="Gene3D" id="3.50.30.40">
    <property type="entry name" value="Ribonuclease E inhibitor RraA/RraA-like"/>
    <property type="match status" value="1"/>
</dbReference>
<gene>
    <name evidence="5" type="ORF">PSYMO_16273</name>
</gene>
<comment type="similarity">
    <text evidence="1">Belongs to the isocitrate and isopropylmalate dehydrogenases family.</text>
</comment>
<dbReference type="Gene3D" id="1.20.5.3070">
    <property type="match status" value="1"/>
</dbReference>
<evidence type="ECO:0000256" key="1">
    <source>
        <dbReference type="ARBA" id="ARBA00007769"/>
    </source>
</evidence>
<dbReference type="GO" id="GO:0006102">
    <property type="term" value="P:isocitrate metabolic process"/>
    <property type="evidence" value="ECO:0007669"/>
    <property type="project" value="TreeGrafter"/>
</dbReference>
<dbReference type="SMART" id="SM01329">
    <property type="entry name" value="Iso_dh"/>
    <property type="match status" value="1"/>
</dbReference>
<dbReference type="Gene3D" id="3.40.718.10">
    <property type="entry name" value="Isopropylmalate Dehydrogenase"/>
    <property type="match status" value="1"/>
</dbReference>